<keyword evidence="8" id="KW-1133">Transmembrane helix</keyword>
<evidence type="ECO:0000256" key="4">
    <source>
        <dbReference type="ARBA" id="ARBA00022679"/>
    </source>
</evidence>
<evidence type="ECO:0000256" key="1">
    <source>
        <dbReference type="ARBA" id="ARBA00000085"/>
    </source>
</evidence>
<accession>A0A840FMV1</accession>
<evidence type="ECO:0000256" key="2">
    <source>
        <dbReference type="ARBA" id="ARBA00012438"/>
    </source>
</evidence>
<dbReference type="InterPro" id="IPR003594">
    <property type="entry name" value="HATPase_dom"/>
</dbReference>
<dbReference type="AlphaFoldDB" id="A0A840FMV1"/>
<comment type="catalytic activity">
    <reaction evidence="1">
        <text>ATP + protein L-histidine = ADP + protein N-phospho-L-histidine.</text>
        <dbReference type="EC" id="2.7.13.3"/>
    </reaction>
</comment>
<keyword evidence="3" id="KW-0597">Phosphoprotein</keyword>
<dbReference type="GO" id="GO:0004673">
    <property type="term" value="F:protein histidine kinase activity"/>
    <property type="evidence" value="ECO:0007669"/>
    <property type="project" value="UniProtKB-EC"/>
</dbReference>
<dbReference type="SUPFAM" id="SSF55874">
    <property type="entry name" value="ATPase domain of HSP90 chaperone/DNA topoisomerase II/histidine kinase"/>
    <property type="match status" value="1"/>
</dbReference>
<dbReference type="EMBL" id="JACIEV010000007">
    <property type="protein sequence ID" value="MBB4154615.1"/>
    <property type="molecule type" value="Genomic_DNA"/>
</dbReference>
<dbReference type="Gene3D" id="3.30.565.10">
    <property type="entry name" value="Histidine kinase-like ATPase, C-terminal domain"/>
    <property type="match status" value="1"/>
</dbReference>
<dbReference type="Pfam" id="PF02518">
    <property type="entry name" value="HATPase_c"/>
    <property type="match status" value="1"/>
</dbReference>
<evidence type="ECO:0000313" key="12">
    <source>
        <dbReference type="Proteomes" id="UP000529795"/>
    </source>
</evidence>
<evidence type="ECO:0000256" key="8">
    <source>
        <dbReference type="SAM" id="Phobius"/>
    </source>
</evidence>
<proteinExistence type="predicted"/>
<dbReference type="GO" id="GO:0005524">
    <property type="term" value="F:ATP binding"/>
    <property type="evidence" value="ECO:0007669"/>
    <property type="project" value="UniProtKB-KW"/>
</dbReference>
<organism evidence="11 12">
    <name type="scientific">Sphingomonas jinjuensis</name>
    <dbReference type="NCBI Taxonomy" id="535907"/>
    <lineage>
        <taxon>Bacteria</taxon>
        <taxon>Pseudomonadati</taxon>
        <taxon>Pseudomonadota</taxon>
        <taxon>Alphaproteobacteria</taxon>
        <taxon>Sphingomonadales</taxon>
        <taxon>Sphingomonadaceae</taxon>
        <taxon>Sphingomonas</taxon>
    </lineage>
</organism>
<sequence>MTPIRRFRSRIARLGELDVVARLTPIMPYWMAELSVALLAIGASMLARLLLDLVAPGGAPFVLVYPAAMLAALLAGWRAGLLTALVLIGYIKYYSYPVIGSFAPADSAGAFTLVAILIGAMLIVAIAAIFRAAVARATGERDREIADRDLLLAEFDHRMKNNFAIVASILDIQRRRSDGAAAEALGAAFHRVESIARAHRQLYRGDGQGGTVEMRDYLTGLCEALADALFLRGGVSLRVECAPVAIDRDRAVSIGLVVNELVTNAAKHAFVDRDAGTIRVTFGPDGAGWKLVVADDGVGMPAKSSETPKSDSGLGSRLIPAFARQAGGTLVTESDASGTRVTLLLTA</sequence>
<dbReference type="SMART" id="SM00387">
    <property type="entry name" value="HATPase_c"/>
    <property type="match status" value="1"/>
</dbReference>
<feature type="domain" description="Histidine kinase/HSP90-like ATPase" evidence="9">
    <location>
        <begin position="249"/>
        <end position="347"/>
    </location>
</feature>
<reference evidence="11 12" key="1">
    <citation type="submission" date="2020-08" db="EMBL/GenBank/DDBJ databases">
        <title>Genomic Encyclopedia of Type Strains, Phase IV (KMG-IV): sequencing the most valuable type-strain genomes for metagenomic binning, comparative biology and taxonomic classification.</title>
        <authorList>
            <person name="Goeker M."/>
        </authorList>
    </citation>
    <scope>NUCLEOTIDE SEQUENCE [LARGE SCALE GENOMIC DNA]</scope>
    <source>
        <strain evidence="11 12">YC6723</strain>
    </source>
</reference>
<dbReference type="Proteomes" id="UP000529795">
    <property type="component" value="Unassembled WGS sequence"/>
</dbReference>
<feature type="transmembrane region" description="Helical" evidence="8">
    <location>
        <begin position="63"/>
        <end position="91"/>
    </location>
</feature>
<keyword evidence="12" id="KW-1185">Reference proteome</keyword>
<evidence type="ECO:0000313" key="11">
    <source>
        <dbReference type="EMBL" id="MBB4154615.1"/>
    </source>
</evidence>
<keyword evidence="8" id="KW-0812">Transmembrane</keyword>
<feature type="domain" description="Signal transduction histidine kinase HWE region" evidence="10">
    <location>
        <begin position="154"/>
        <end position="243"/>
    </location>
</feature>
<protein>
    <recommendedName>
        <fullName evidence="2">histidine kinase</fullName>
        <ecNumber evidence="2">2.7.13.3</ecNumber>
    </recommendedName>
</protein>
<dbReference type="PANTHER" id="PTHR41523">
    <property type="entry name" value="TWO-COMPONENT SYSTEM SENSOR PROTEIN"/>
    <property type="match status" value="1"/>
</dbReference>
<dbReference type="Pfam" id="PF07568">
    <property type="entry name" value="HisKA_2"/>
    <property type="match status" value="1"/>
</dbReference>
<dbReference type="EC" id="2.7.13.3" evidence="2"/>
<evidence type="ECO:0000259" key="9">
    <source>
        <dbReference type="SMART" id="SM00387"/>
    </source>
</evidence>
<dbReference type="RefSeq" id="WP_183985311.1">
    <property type="nucleotide sequence ID" value="NZ_JACIEV010000007.1"/>
</dbReference>
<keyword evidence="5" id="KW-0547">Nucleotide-binding</keyword>
<evidence type="ECO:0000256" key="6">
    <source>
        <dbReference type="ARBA" id="ARBA00022777"/>
    </source>
</evidence>
<keyword evidence="4" id="KW-0808">Transferase</keyword>
<gene>
    <name evidence="11" type="ORF">GGQ80_002531</name>
</gene>
<evidence type="ECO:0000259" key="10">
    <source>
        <dbReference type="SMART" id="SM00911"/>
    </source>
</evidence>
<keyword evidence="8" id="KW-0472">Membrane</keyword>
<dbReference type="PANTHER" id="PTHR41523:SF8">
    <property type="entry name" value="ETHYLENE RESPONSE SENSOR PROTEIN"/>
    <property type="match status" value="1"/>
</dbReference>
<dbReference type="InterPro" id="IPR036890">
    <property type="entry name" value="HATPase_C_sf"/>
</dbReference>
<feature type="transmembrane region" description="Helical" evidence="8">
    <location>
        <begin position="111"/>
        <end position="134"/>
    </location>
</feature>
<evidence type="ECO:0000256" key="7">
    <source>
        <dbReference type="ARBA" id="ARBA00022840"/>
    </source>
</evidence>
<evidence type="ECO:0000256" key="5">
    <source>
        <dbReference type="ARBA" id="ARBA00022741"/>
    </source>
</evidence>
<evidence type="ECO:0000256" key="3">
    <source>
        <dbReference type="ARBA" id="ARBA00022553"/>
    </source>
</evidence>
<feature type="transmembrane region" description="Helical" evidence="8">
    <location>
        <begin position="29"/>
        <end position="51"/>
    </location>
</feature>
<keyword evidence="7" id="KW-0067">ATP-binding</keyword>
<dbReference type="InterPro" id="IPR011102">
    <property type="entry name" value="Sig_transdc_His_kinase_HWE"/>
</dbReference>
<keyword evidence="6 11" id="KW-0418">Kinase</keyword>
<dbReference type="SMART" id="SM00911">
    <property type="entry name" value="HWE_HK"/>
    <property type="match status" value="1"/>
</dbReference>
<name>A0A840FMV1_9SPHN</name>
<comment type="caution">
    <text evidence="11">The sequence shown here is derived from an EMBL/GenBank/DDBJ whole genome shotgun (WGS) entry which is preliminary data.</text>
</comment>
<dbReference type="InterPro" id="IPR011495">
    <property type="entry name" value="Sig_transdc_His_kin_sub2_dim/P"/>
</dbReference>